<protein>
    <submittedName>
        <fullName evidence="1">Uncharacterized protein</fullName>
    </submittedName>
</protein>
<gene>
    <name evidence="1" type="ORF">BH720_25065</name>
</gene>
<dbReference type="RefSeq" id="WP_069969961.1">
    <property type="nucleotide sequence ID" value="NZ_CM124774.1"/>
</dbReference>
<dbReference type="STRING" id="1781255.BH720_25065"/>
<proteinExistence type="predicted"/>
<dbReference type="EMBL" id="MJGC01000132">
    <property type="protein sequence ID" value="OEJ72353.1"/>
    <property type="molecule type" value="Genomic_DNA"/>
</dbReference>
<comment type="caution">
    <text evidence="1">The sequence shown here is derived from an EMBL/GenBank/DDBJ whole genome shotgun (WGS) entry which is preliminary data.</text>
</comment>
<reference evidence="1" key="1">
    <citation type="submission" date="2016-09" db="EMBL/GenBank/DDBJ databases">
        <title>Draft genome of thermotolerant cyanobacterium Desertifilum sp. strain IPPAS B-1220.</title>
        <authorList>
            <person name="Sinetova M.A."/>
            <person name="Bolakhan K."/>
            <person name="Zayadan B.K."/>
            <person name="Mironov K.S."/>
            <person name="Ustinova V."/>
            <person name="Kupriyanova E.V."/>
            <person name="Sidorov R.A."/>
            <person name="Skrypnik A.N."/>
            <person name="Gogoleva N.E."/>
            <person name="Gogolev Y.V."/>
            <person name="Los D.A."/>
        </authorList>
    </citation>
    <scope>NUCLEOTIDE SEQUENCE [LARGE SCALE GENOMIC DNA]</scope>
    <source>
        <strain evidence="1">IPPAS B-1220</strain>
    </source>
</reference>
<organism evidence="1">
    <name type="scientific">Desertifilum tharense IPPAS B-1220</name>
    <dbReference type="NCBI Taxonomy" id="1781255"/>
    <lineage>
        <taxon>Bacteria</taxon>
        <taxon>Bacillati</taxon>
        <taxon>Cyanobacteriota</taxon>
        <taxon>Cyanophyceae</taxon>
        <taxon>Desertifilales</taxon>
        <taxon>Desertifilaceae</taxon>
        <taxon>Desertifilum</taxon>
    </lineage>
</organism>
<accession>A0A1E5QDD7</accession>
<name>A0A1E5QDD7_9CYAN</name>
<dbReference type="AlphaFoldDB" id="A0A1E5QDD7"/>
<evidence type="ECO:0000313" key="1">
    <source>
        <dbReference type="EMBL" id="OEJ72353.1"/>
    </source>
</evidence>
<dbReference type="OrthoDB" id="561517at2"/>
<sequence length="122" mass="13567">MNVEIDLQPCQIVCLENGSDRLYAEVIQVVRSRQVAWVRPLVLVKACPTSTDEAFQVACDLRQGSDLLWPIGGFRLALDVEVIPLFAEMNAAPVENAASSPASKQLRTFIEQLWQARHQTSS</sequence>